<dbReference type="EMBL" id="CAXAMN010022328">
    <property type="protein sequence ID" value="CAK9068433.1"/>
    <property type="molecule type" value="Genomic_DNA"/>
</dbReference>
<evidence type="ECO:0008006" key="4">
    <source>
        <dbReference type="Google" id="ProtNLM"/>
    </source>
</evidence>
<sequence>MDEEVEDETGVSFEAVGWALRELTVRASPSKHSEVIGSIPAGRDVHILRVSGVHAQLQGPLAGWISIHAAGGRCVELSEGVAWPAEPWAAESNEDAVSLNDLPVIRPGWASALVELNVRAGKQKRSELLGTLPPGARLHIAELVELRARLVEPYEGWVSVITPQRAPALVQEEPTGEAGPPQKSQQLAGPARQETSESSSSSEVPAPPKAKPKEPPKARSPANAQGKVKAAAAKPKAGAKNSASSTSSEASSSSDSSEASSSSSEGSEPAEVEEVKMEERINQTTPPAEGPGWWWTHLKAIVCKGESRLTEVVGHLPPGRTVFVQELRNDRAFIREPVEGWVPLRSPSGQVVLAQQAPAVSEPRIEAREDLRPAWEDLHPVPGSLHVKRSSMPELRRGKGSSNLARDWEEWLQQARERQKGGRLEGREVEKRIEVEPETLEKKDEKSILEATPGTLERRAASGISGKEEKSLGEAVPGTLERKTVPGMEKEKALAEAAPGTLEQEETIVAEAVPDTLENEEVKEGEGDQERLEQQEQSVVEALPAAEKQDEIKKTQTFEEEVEELLAHKQFLGIQSQKPREAEPAELPKERPEITEHPKARQ</sequence>
<evidence type="ECO:0000313" key="2">
    <source>
        <dbReference type="EMBL" id="CAK9068433.1"/>
    </source>
</evidence>
<comment type="caution">
    <text evidence="2">The sequence shown here is derived from an EMBL/GenBank/DDBJ whole genome shotgun (WGS) entry which is preliminary data.</text>
</comment>
<evidence type="ECO:0000313" key="3">
    <source>
        <dbReference type="Proteomes" id="UP001642484"/>
    </source>
</evidence>
<feature type="compositionally biased region" description="Basic and acidic residues" evidence="1">
    <location>
        <begin position="480"/>
        <end position="494"/>
    </location>
</feature>
<feature type="compositionally biased region" description="Basic and acidic residues" evidence="1">
    <location>
        <begin position="578"/>
        <end position="602"/>
    </location>
</feature>
<dbReference type="Proteomes" id="UP001642484">
    <property type="component" value="Unassembled WGS sequence"/>
</dbReference>
<feature type="region of interest" description="Disordered" evidence="1">
    <location>
        <begin position="570"/>
        <end position="602"/>
    </location>
</feature>
<feature type="region of interest" description="Disordered" evidence="1">
    <location>
        <begin position="171"/>
        <end position="277"/>
    </location>
</feature>
<evidence type="ECO:0000256" key="1">
    <source>
        <dbReference type="SAM" id="MobiDB-lite"/>
    </source>
</evidence>
<feature type="compositionally biased region" description="Basic and acidic residues" evidence="1">
    <location>
        <begin position="436"/>
        <end position="448"/>
    </location>
</feature>
<feature type="compositionally biased region" description="Low complexity" evidence="1">
    <location>
        <begin position="219"/>
        <end position="269"/>
    </location>
</feature>
<keyword evidence="3" id="KW-1185">Reference proteome</keyword>
<organism evidence="2 3">
    <name type="scientific">Durusdinium trenchii</name>
    <dbReference type="NCBI Taxonomy" id="1381693"/>
    <lineage>
        <taxon>Eukaryota</taxon>
        <taxon>Sar</taxon>
        <taxon>Alveolata</taxon>
        <taxon>Dinophyceae</taxon>
        <taxon>Suessiales</taxon>
        <taxon>Symbiodiniaceae</taxon>
        <taxon>Durusdinium</taxon>
    </lineage>
</organism>
<protein>
    <recommendedName>
        <fullName evidence="4">SH3 domain-containing protein</fullName>
    </recommendedName>
</protein>
<reference evidence="2 3" key="1">
    <citation type="submission" date="2024-02" db="EMBL/GenBank/DDBJ databases">
        <authorList>
            <person name="Chen Y."/>
            <person name="Shah S."/>
            <person name="Dougan E. K."/>
            <person name="Thang M."/>
            <person name="Chan C."/>
        </authorList>
    </citation>
    <scope>NUCLEOTIDE SEQUENCE [LARGE SCALE GENOMIC DNA]</scope>
</reference>
<proteinExistence type="predicted"/>
<name>A0ABP0NYJ2_9DINO</name>
<feature type="region of interest" description="Disordered" evidence="1">
    <location>
        <begin position="436"/>
        <end position="537"/>
    </location>
</feature>
<feature type="compositionally biased region" description="Basic and acidic residues" evidence="1">
    <location>
        <begin position="456"/>
        <end position="472"/>
    </location>
</feature>
<feature type="compositionally biased region" description="Basic and acidic residues" evidence="1">
    <location>
        <begin position="520"/>
        <end position="534"/>
    </location>
</feature>
<gene>
    <name evidence="2" type="ORF">CCMP2556_LOCUS33616</name>
</gene>
<accession>A0ABP0NYJ2</accession>